<dbReference type="InterPro" id="IPR017451">
    <property type="entry name" value="F-box-assoc_interact_dom"/>
</dbReference>
<dbReference type="CDD" id="cd22157">
    <property type="entry name" value="F-box_AtFBW1-like"/>
    <property type="match status" value="1"/>
</dbReference>
<evidence type="ECO:0000259" key="1">
    <source>
        <dbReference type="SMART" id="SM00256"/>
    </source>
</evidence>
<gene>
    <name evidence="2" type="ORF">CASFOL_027772</name>
</gene>
<evidence type="ECO:0000313" key="3">
    <source>
        <dbReference type="Proteomes" id="UP001632038"/>
    </source>
</evidence>
<comment type="caution">
    <text evidence="2">The sequence shown here is derived from an EMBL/GenBank/DDBJ whole genome shotgun (WGS) entry which is preliminary data.</text>
</comment>
<reference evidence="3" key="1">
    <citation type="journal article" date="2024" name="IScience">
        <title>Strigolactones Initiate the Formation of Haustorium-like Structures in Castilleja.</title>
        <authorList>
            <person name="Buerger M."/>
            <person name="Peterson D."/>
            <person name="Chory J."/>
        </authorList>
    </citation>
    <scope>NUCLEOTIDE SEQUENCE [LARGE SCALE GENOMIC DNA]</scope>
</reference>
<dbReference type="InterPro" id="IPR050796">
    <property type="entry name" value="SCF_F-box_component"/>
</dbReference>
<evidence type="ECO:0000313" key="2">
    <source>
        <dbReference type="EMBL" id="KAL3628726.1"/>
    </source>
</evidence>
<proteinExistence type="predicted"/>
<dbReference type="Pfam" id="PF07734">
    <property type="entry name" value="FBA_1"/>
    <property type="match status" value="1"/>
</dbReference>
<dbReference type="InterPro" id="IPR006527">
    <property type="entry name" value="F-box-assoc_dom_typ1"/>
</dbReference>
<protein>
    <recommendedName>
        <fullName evidence="1">F-box domain-containing protein</fullName>
    </recommendedName>
</protein>
<dbReference type="NCBIfam" id="TIGR01640">
    <property type="entry name" value="F_box_assoc_1"/>
    <property type="match status" value="1"/>
</dbReference>
<dbReference type="Pfam" id="PF00646">
    <property type="entry name" value="F-box"/>
    <property type="match status" value="1"/>
</dbReference>
<dbReference type="Proteomes" id="UP001632038">
    <property type="component" value="Unassembled WGS sequence"/>
</dbReference>
<dbReference type="SUPFAM" id="SSF81383">
    <property type="entry name" value="F-box domain"/>
    <property type="match status" value="1"/>
</dbReference>
<name>A0ABD3CHC2_9LAMI</name>
<keyword evidence="3" id="KW-1185">Reference proteome</keyword>
<organism evidence="2 3">
    <name type="scientific">Castilleja foliolosa</name>
    <dbReference type="NCBI Taxonomy" id="1961234"/>
    <lineage>
        <taxon>Eukaryota</taxon>
        <taxon>Viridiplantae</taxon>
        <taxon>Streptophyta</taxon>
        <taxon>Embryophyta</taxon>
        <taxon>Tracheophyta</taxon>
        <taxon>Spermatophyta</taxon>
        <taxon>Magnoliopsida</taxon>
        <taxon>eudicotyledons</taxon>
        <taxon>Gunneridae</taxon>
        <taxon>Pentapetalae</taxon>
        <taxon>asterids</taxon>
        <taxon>lamiids</taxon>
        <taxon>Lamiales</taxon>
        <taxon>Orobanchaceae</taxon>
        <taxon>Pedicularideae</taxon>
        <taxon>Castillejinae</taxon>
        <taxon>Castilleja</taxon>
    </lineage>
</organism>
<feature type="domain" description="F-box" evidence="1">
    <location>
        <begin position="17"/>
        <end position="57"/>
    </location>
</feature>
<accession>A0ABD3CHC2</accession>
<dbReference type="Gene3D" id="1.20.1280.50">
    <property type="match status" value="1"/>
</dbReference>
<dbReference type="PANTHER" id="PTHR31672">
    <property type="entry name" value="BNACNNG10540D PROTEIN"/>
    <property type="match status" value="1"/>
</dbReference>
<dbReference type="InterPro" id="IPR001810">
    <property type="entry name" value="F-box_dom"/>
</dbReference>
<dbReference type="SMART" id="SM00256">
    <property type="entry name" value="FBOX"/>
    <property type="match status" value="1"/>
</dbReference>
<dbReference type="EMBL" id="JAVIJP010000036">
    <property type="protein sequence ID" value="KAL3628726.1"/>
    <property type="molecule type" value="Genomic_DNA"/>
</dbReference>
<dbReference type="InterPro" id="IPR036047">
    <property type="entry name" value="F-box-like_dom_sf"/>
</dbReference>
<sequence>MENNQPPLSAALADCVLPQDIMFCIVTRLPVKSIHRFKAVCKPWCKLFTTPKFMKMHHAQLSQNQSVMVLAPNLGFTFALFDTNEKKPTNLADPFPEVLFGMQFIGCCNGLICVSYLPFLQVIELWNPALKLNKSLKWPKLAVRDTTSRVSLGFGYDNEGDDFKLVRIVVSVGEKKKMRVEAEVYSCNSDSWETIKVGLKFVVWWPKNDAIVNGNPYWVAWADGNEVLVWFDMSKSVFNAVPLSSLEIGQVDNLPLVDWKGSLAALVCEKEEKVLSLDVMVFDDVGKIWTKNHTFGPIGLKVERVLQCFQNGKIIGECLEDGKLFVFDTENGGVKEIVIDGARKGSYQVYGYTESLA</sequence>
<dbReference type="PANTHER" id="PTHR31672:SF13">
    <property type="entry name" value="F-BOX PROTEIN CPR30-LIKE"/>
    <property type="match status" value="1"/>
</dbReference>
<dbReference type="AlphaFoldDB" id="A0ABD3CHC2"/>